<evidence type="ECO:0000313" key="3">
    <source>
        <dbReference type="Proteomes" id="UP001177527"/>
    </source>
</evidence>
<dbReference type="GO" id="GO:0003677">
    <property type="term" value="F:DNA binding"/>
    <property type="evidence" value="ECO:0007669"/>
    <property type="project" value="InterPro"/>
</dbReference>
<dbReference type="InterPro" id="IPR013762">
    <property type="entry name" value="Integrase-like_cat_sf"/>
</dbReference>
<dbReference type="EMBL" id="CP123488">
    <property type="protein sequence ID" value="WGL54561.1"/>
    <property type="molecule type" value="Genomic_DNA"/>
</dbReference>
<keyword evidence="1" id="KW-0233">DNA recombination</keyword>
<accession>A0AA95JZ16</accession>
<sequence>MAFLNENKRKTVTSSFTNTDTVINISLRDQSITDGHGTANFERLLYKHCPVLAMEGRRVIIPVNQPDIIDAGRRELVVRICNTIHSLDATNRTKINIFNETVRFIRVFDAQDIEQIFCIDSIALYINSLVVAYQNGHKGVTLSARQNSIKTLLMGLDFNLFKQCENIFITFPADTQKIIPYTDDELKELVSAMYIIYDDYCTHIKNNTKPAAFPLYKIKNIKGDYLYRHSSSTERTVSYRNSDTVWISDLVRVAYFISCFYTGANSTSLLKMKLSDLTDEPFKDLTRKVFKLSVKKGRQSGRVNEIDVGFTQEARVFFEKWIRVSKKINRDKNGFLFPNPTNNKNTYMTDTSAGVLNKVFVDLGLPSLSSQRFRKTKASLIMRATESVFFVSQGLNNSVETAARSYADGNPVSTEFSLASALYIREQTALGKPLDKAITESAFLYHDPLKESETSKKFKKLTNGLRCGGAFKDKAIKVKEALVKNGLAENHDVVACHKFLECFGCRHHAIIAEVDDIWLLLSFNDVILESVTRPAINSRPSNLLNKVNNTIQVIIERMKREHTAVYNEAYDKYLDGMHPLWQDTNDLELILGIY</sequence>
<dbReference type="InterPro" id="IPR011010">
    <property type="entry name" value="DNA_brk_join_enz"/>
</dbReference>
<dbReference type="AlphaFoldDB" id="A0AA95JZ16"/>
<proteinExistence type="predicted"/>
<gene>
    <name evidence="2" type="ORF">QBD33_12780</name>
</gene>
<protein>
    <submittedName>
        <fullName evidence="2">Uncharacterized protein</fullName>
    </submittedName>
</protein>
<dbReference type="Gene3D" id="1.10.443.10">
    <property type="entry name" value="Intergrase catalytic core"/>
    <property type="match status" value="1"/>
</dbReference>
<dbReference type="RefSeq" id="WP_280555606.1">
    <property type="nucleotide sequence ID" value="NZ_CP123488.1"/>
</dbReference>
<dbReference type="SUPFAM" id="SSF56349">
    <property type="entry name" value="DNA breaking-rejoining enzymes"/>
    <property type="match status" value="1"/>
</dbReference>
<organism evidence="2 3">
    <name type="scientific">Kluyvera intermedia</name>
    <name type="common">Enterobacter intermedius</name>
    <dbReference type="NCBI Taxonomy" id="61648"/>
    <lineage>
        <taxon>Bacteria</taxon>
        <taxon>Pseudomonadati</taxon>
        <taxon>Pseudomonadota</taxon>
        <taxon>Gammaproteobacteria</taxon>
        <taxon>Enterobacterales</taxon>
        <taxon>Enterobacteriaceae</taxon>
        <taxon>Kluyvera</taxon>
    </lineage>
</organism>
<dbReference type="GO" id="GO:0015074">
    <property type="term" value="P:DNA integration"/>
    <property type="evidence" value="ECO:0007669"/>
    <property type="project" value="InterPro"/>
</dbReference>
<dbReference type="Proteomes" id="UP001177527">
    <property type="component" value="Chromosome"/>
</dbReference>
<evidence type="ECO:0000313" key="2">
    <source>
        <dbReference type="EMBL" id="WGL54561.1"/>
    </source>
</evidence>
<evidence type="ECO:0000256" key="1">
    <source>
        <dbReference type="ARBA" id="ARBA00023172"/>
    </source>
</evidence>
<name>A0AA95JZ16_KLUIN</name>
<dbReference type="GO" id="GO:0006310">
    <property type="term" value="P:DNA recombination"/>
    <property type="evidence" value="ECO:0007669"/>
    <property type="project" value="UniProtKB-KW"/>
</dbReference>
<reference evidence="2" key="1">
    <citation type="submission" date="2023-04" db="EMBL/GenBank/DDBJ databases">
        <title>APH(3)-Id, a novel chromosomal aminoglycoside phosphotransferase, identified from an environmental isolate of Kluyvera intermedia DW18.</title>
        <authorList>
            <person name="Sha Y."/>
        </authorList>
    </citation>
    <scope>NUCLEOTIDE SEQUENCE</scope>
    <source>
        <strain evidence="2">DW18</strain>
    </source>
</reference>